<protein>
    <submittedName>
        <fullName evidence="3">CC142 protein</fullName>
    </submittedName>
</protein>
<dbReference type="InterPro" id="IPR055350">
    <property type="entry name" value="CCDC142_C"/>
</dbReference>
<sequence length="917" mass="102906">MENCVLGLGRQCHVLRNERTGCPQGYVKELSSDCEFYYHPACIALNKHYGKLQHLLEERSQLLLFHEYTRRLKAASAFSANLSGLLDRERLRLNASRQDLESASSFSEYRISTLCEELRIHVYHWSCLRDKARNDNWLRPVLFQKPEILESMKRTLNLVALQALVLMEQYICTVFHVLAMADSPDVSTDSLEDVLNGTEIFNSLLSDAVVEQQSYMLQKYCQQDNDWFISNLLKSIYSKHCDKGDSLTPFSIVRLLRIVSKCRGQVAANKLYHWVTNQDALLSSAEQNSLRSQKWENIKVPCLQNQLHSVTKTTKTGISRAKVGESQFRSCLSTQTHPLAVFLKWDKDFMDKFCLALVSSTEMIGQHVLNRPTPDKPRIESPGKNCTGTRDDEAEGDPNLCKAEEKTNAKRLTRHKSVQWQDTTVSEATNILFSQYRTLLWEEFGSALFNILYHPSCNGVFGSLNQCKEQMVVLAVKELHGGCRKALIPGECEGVINDLCMQVISKAAFVHWDQVMCKALGSGQKDKCLPDPNNEGSIVRTTTTTQLLQQLFHPLHTVLGSLKDGGNWQKGATSKAEHMSALESLQLTLLSCTVATVHSSSYWAMTKAYQFLSSWSLNQFLLVTQGDLKVLKAEIAKIVPLVEALNLEDKCTLGLTGKLLLQQEKTLIAQLTEGAANIQQSCSFHECAELLSSCAVVCFVELPGSPSDYAASAAHSVLGQVLEGVQPLPDEARALALTEATTAFMEAWMEHILKQKIKFSVQGALQLKQDFDTIRELLKSEEYSLSEEIRQRLLSLGVFHQVDNAIICLLQQPASKAYVPSRTWEPFRRCCSNPSRTRDFNTGSLNSLESMDVQVARNNAIVQAESSLAPELLGKIKGNAIQESYLAGKQQDWLALRIHNGSRWKIPGLLCMNKSNH</sequence>
<feature type="non-terminal residue" evidence="3">
    <location>
        <position position="1"/>
    </location>
</feature>
<evidence type="ECO:0000259" key="2">
    <source>
        <dbReference type="Pfam" id="PF14923"/>
    </source>
</evidence>
<reference evidence="3" key="1">
    <citation type="journal article" date="2021" name="Cell">
        <title>Tracing the genetic footprints of vertebrate landing in non-teleost ray-finned fishes.</title>
        <authorList>
            <person name="Bi X."/>
            <person name="Wang K."/>
            <person name="Yang L."/>
            <person name="Pan H."/>
            <person name="Jiang H."/>
            <person name="Wei Q."/>
            <person name="Fang M."/>
            <person name="Yu H."/>
            <person name="Zhu C."/>
            <person name="Cai Y."/>
            <person name="He Y."/>
            <person name="Gan X."/>
            <person name="Zeng H."/>
            <person name="Yu D."/>
            <person name="Zhu Y."/>
            <person name="Jiang H."/>
            <person name="Qiu Q."/>
            <person name="Yang H."/>
            <person name="Zhang Y.E."/>
            <person name="Wang W."/>
            <person name="Zhu M."/>
            <person name="He S."/>
            <person name="Zhang G."/>
        </authorList>
    </citation>
    <scope>NUCLEOTIDE SEQUENCE</scope>
    <source>
        <strain evidence="3">Allg_001</strain>
    </source>
</reference>
<dbReference type="EMBL" id="JAAWVO010033693">
    <property type="protein sequence ID" value="MBN3317024.1"/>
    <property type="molecule type" value="Genomic_DNA"/>
</dbReference>
<organism evidence="3 4">
    <name type="scientific">Atractosteus spatula</name>
    <name type="common">Alligator gar</name>
    <name type="synonym">Lepisosteus spatula</name>
    <dbReference type="NCBI Taxonomy" id="7917"/>
    <lineage>
        <taxon>Eukaryota</taxon>
        <taxon>Metazoa</taxon>
        <taxon>Chordata</taxon>
        <taxon>Craniata</taxon>
        <taxon>Vertebrata</taxon>
        <taxon>Euteleostomi</taxon>
        <taxon>Actinopterygii</taxon>
        <taxon>Neopterygii</taxon>
        <taxon>Holostei</taxon>
        <taxon>Semionotiformes</taxon>
        <taxon>Lepisosteidae</taxon>
        <taxon>Atractosteus</taxon>
    </lineage>
</organism>
<gene>
    <name evidence="3" type="primary">Ccdc142</name>
    <name evidence="3" type="ORF">GTO95_0007440</name>
</gene>
<feature type="domain" description="Coiled-coil protein 142 C-terminal" evidence="2">
    <location>
        <begin position="439"/>
        <end position="894"/>
    </location>
</feature>
<dbReference type="PANTHER" id="PTHR21436:SF2">
    <property type="entry name" value="COILED-COIL DOMAIN-CONTAINING PROTEIN 142"/>
    <property type="match status" value="1"/>
</dbReference>
<keyword evidence="4" id="KW-1185">Reference proteome</keyword>
<evidence type="ECO:0000313" key="3">
    <source>
        <dbReference type="EMBL" id="MBN3317024.1"/>
    </source>
</evidence>
<evidence type="ECO:0000313" key="4">
    <source>
        <dbReference type="Proteomes" id="UP000736164"/>
    </source>
</evidence>
<evidence type="ECO:0000256" key="1">
    <source>
        <dbReference type="SAM" id="MobiDB-lite"/>
    </source>
</evidence>
<name>A0A8J7NNL9_ATRSP</name>
<dbReference type="Proteomes" id="UP000736164">
    <property type="component" value="Unassembled WGS sequence"/>
</dbReference>
<dbReference type="InterPro" id="IPR026700">
    <property type="entry name" value="CCDC142"/>
</dbReference>
<feature type="non-terminal residue" evidence="3">
    <location>
        <position position="917"/>
    </location>
</feature>
<comment type="caution">
    <text evidence="3">The sequence shown here is derived from an EMBL/GenBank/DDBJ whole genome shotgun (WGS) entry which is preliminary data.</text>
</comment>
<dbReference type="Pfam" id="PF14923">
    <property type="entry name" value="CCDC142"/>
    <property type="match status" value="1"/>
</dbReference>
<accession>A0A8J7NNL9</accession>
<dbReference type="AlphaFoldDB" id="A0A8J7NNL9"/>
<proteinExistence type="predicted"/>
<feature type="region of interest" description="Disordered" evidence="1">
    <location>
        <begin position="368"/>
        <end position="396"/>
    </location>
</feature>
<dbReference type="PANTHER" id="PTHR21436">
    <property type="entry name" value="COILED-COIL DOMAIN-CONTAINING PROTEIN 142"/>
    <property type="match status" value="1"/>
</dbReference>